<dbReference type="Pfam" id="PF13639">
    <property type="entry name" value="zf-RING_2"/>
    <property type="match status" value="1"/>
</dbReference>
<evidence type="ECO:0000313" key="4">
    <source>
        <dbReference type="Proteomes" id="UP001064489"/>
    </source>
</evidence>
<dbReference type="GO" id="GO:0016567">
    <property type="term" value="P:protein ubiquitination"/>
    <property type="evidence" value="ECO:0007669"/>
    <property type="project" value="TreeGrafter"/>
</dbReference>
<keyword evidence="1" id="KW-0862">Zinc</keyword>
<keyword evidence="1" id="KW-0479">Metal-binding</keyword>
<protein>
    <recommendedName>
        <fullName evidence="2">RING-type domain-containing protein</fullName>
    </recommendedName>
</protein>
<keyword evidence="1" id="KW-0863">Zinc-finger</keyword>
<dbReference type="Gene3D" id="3.30.40.10">
    <property type="entry name" value="Zinc/RING finger domain, C3HC4 (zinc finger)"/>
    <property type="match status" value="1"/>
</dbReference>
<dbReference type="InterPro" id="IPR013083">
    <property type="entry name" value="Znf_RING/FYVE/PHD"/>
</dbReference>
<dbReference type="PANTHER" id="PTHR45676:SF159">
    <property type="entry name" value="RING-H2 FINGER PROTEIN ATL51"/>
    <property type="match status" value="1"/>
</dbReference>
<comment type="caution">
    <text evidence="3">The sequence shown here is derived from an EMBL/GenBank/DDBJ whole genome shotgun (WGS) entry which is preliminary data.</text>
</comment>
<name>A0AAD5ITP9_ACENE</name>
<organism evidence="3 4">
    <name type="scientific">Acer negundo</name>
    <name type="common">Box elder</name>
    <dbReference type="NCBI Taxonomy" id="4023"/>
    <lineage>
        <taxon>Eukaryota</taxon>
        <taxon>Viridiplantae</taxon>
        <taxon>Streptophyta</taxon>
        <taxon>Embryophyta</taxon>
        <taxon>Tracheophyta</taxon>
        <taxon>Spermatophyta</taxon>
        <taxon>Magnoliopsida</taxon>
        <taxon>eudicotyledons</taxon>
        <taxon>Gunneridae</taxon>
        <taxon>Pentapetalae</taxon>
        <taxon>rosids</taxon>
        <taxon>malvids</taxon>
        <taxon>Sapindales</taxon>
        <taxon>Sapindaceae</taxon>
        <taxon>Hippocastanoideae</taxon>
        <taxon>Acereae</taxon>
        <taxon>Acer</taxon>
    </lineage>
</organism>
<dbReference type="InterPro" id="IPR001841">
    <property type="entry name" value="Znf_RING"/>
</dbReference>
<dbReference type="GO" id="GO:0008270">
    <property type="term" value="F:zinc ion binding"/>
    <property type="evidence" value="ECO:0007669"/>
    <property type="project" value="UniProtKB-KW"/>
</dbReference>
<dbReference type="PROSITE" id="PS50089">
    <property type="entry name" value="ZF_RING_2"/>
    <property type="match status" value="1"/>
</dbReference>
<gene>
    <name evidence="3" type="ORF">LWI28_011163</name>
</gene>
<accession>A0AAD5ITP9</accession>
<dbReference type="EMBL" id="JAJSOW010000102">
    <property type="protein sequence ID" value="KAI9177109.1"/>
    <property type="molecule type" value="Genomic_DNA"/>
</dbReference>
<reference evidence="3" key="2">
    <citation type="submission" date="2023-02" db="EMBL/GenBank/DDBJ databases">
        <authorList>
            <person name="Swenson N.G."/>
            <person name="Wegrzyn J.L."/>
            <person name="Mcevoy S.L."/>
        </authorList>
    </citation>
    <scope>NUCLEOTIDE SEQUENCE</scope>
    <source>
        <strain evidence="3">91603</strain>
        <tissue evidence="3">Leaf</tissue>
    </source>
</reference>
<dbReference type="SUPFAM" id="SSF57850">
    <property type="entry name" value="RING/U-box"/>
    <property type="match status" value="1"/>
</dbReference>
<proteinExistence type="predicted"/>
<reference evidence="3" key="1">
    <citation type="journal article" date="2022" name="Plant J.">
        <title>Strategies of tolerance reflected in two North American maple genomes.</title>
        <authorList>
            <person name="McEvoy S.L."/>
            <person name="Sezen U.U."/>
            <person name="Trouern-Trend A."/>
            <person name="McMahon S.M."/>
            <person name="Schaberg P.G."/>
            <person name="Yang J."/>
            <person name="Wegrzyn J.L."/>
            <person name="Swenson N.G."/>
        </authorList>
    </citation>
    <scope>NUCLEOTIDE SEQUENCE</scope>
    <source>
        <strain evidence="3">91603</strain>
    </source>
</reference>
<dbReference type="PANTHER" id="PTHR45676">
    <property type="entry name" value="RING-H2 FINGER PROTEIN ATL51-RELATED"/>
    <property type="match status" value="1"/>
</dbReference>
<dbReference type="AlphaFoldDB" id="A0AAD5ITP9"/>
<sequence length="118" mass="13633">MVLPETLTSNFFNSIRYWVIRILCCCCTNQEQIGGPRKTIVGNSVLYNSHERIGQEYSDCVICVEDFKDGDRCGVLYKCEHVYHIDCINKWLTKSKHCPLCRCYVIDNSSTPSKKRIS</sequence>
<evidence type="ECO:0000256" key="1">
    <source>
        <dbReference type="PROSITE-ProRule" id="PRU00175"/>
    </source>
</evidence>
<dbReference type="SMART" id="SM00184">
    <property type="entry name" value="RING"/>
    <property type="match status" value="1"/>
</dbReference>
<dbReference type="Proteomes" id="UP001064489">
    <property type="component" value="Chromosome 5"/>
</dbReference>
<feature type="domain" description="RING-type" evidence="2">
    <location>
        <begin position="60"/>
        <end position="102"/>
    </location>
</feature>
<evidence type="ECO:0000259" key="2">
    <source>
        <dbReference type="PROSITE" id="PS50089"/>
    </source>
</evidence>
<keyword evidence="4" id="KW-1185">Reference proteome</keyword>
<evidence type="ECO:0000313" key="3">
    <source>
        <dbReference type="EMBL" id="KAI9177109.1"/>
    </source>
</evidence>